<evidence type="ECO:0000313" key="2">
    <source>
        <dbReference type="EMBL" id="REC41743.1"/>
    </source>
</evidence>
<dbReference type="OrthoDB" id="1273304at2"/>
<dbReference type="Proteomes" id="UP000256257">
    <property type="component" value="Unassembled WGS sequence"/>
</dbReference>
<keyword evidence="3" id="KW-1185">Reference proteome</keyword>
<reference evidence="2 3" key="1">
    <citation type="submission" date="2018-06" db="EMBL/GenBank/DDBJ databases">
        <title>Novel Chryseobacterium species.</title>
        <authorList>
            <person name="Newman J."/>
            <person name="Hugo C."/>
            <person name="Oosthuizen L."/>
            <person name="Charimba G."/>
        </authorList>
    </citation>
    <scope>NUCLEOTIDE SEQUENCE [LARGE SCALE GENOMIC DNA]</scope>
    <source>
        <strain evidence="2 3">7_F195</strain>
    </source>
</reference>
<proteinExistence type="predicted"/>
<dbReference type="RefSeq" id="WP_115930278.1">
    <property type="nucleotide sequence ID" value="NZ_QNVV01000035.1"/>
</dbReference>
<feature type="transmembrane region" description="Helical" evidence="1">
    <location>
        <begin position="90"/>
        <end position="107"/>
    </location>
</feature>
<evidence type="ECO:0000256" key="1">
    <source>
        <dbReference type="SAM" id="Phobius"/>
    </source>
</evidence>
<dbReference type="AlphaFoldDB" id="A0A3D9AK72"/>
<accession>A0A3D9AK72</accession>
<keyword evidence="1" id="KW-0812">Transmembrane</keyword>
<feature type="transmembrane region" description="Helical" evidence="1">
    <location>
        <begin position="63"/>
        <end position="84"/>
    </location>
</feature>
<evidence type="ECO:0000313" key="3">
    <source>
        <dbReference type="Proteomes" id="UP000256257"/>
    </source>
</evidence>
<gene>
    <name evidence="2" type="ORF">DRF67_21115</name>
</gene>
<keyword evidence="1" id="KW-0472">Membrane</keyword>
<comment type="caution">
    <text evidence="2">The sequence shown here is derived from an EMBL/GenBank/DDBJ whole genome shotgun (WGS) entry which is preliminary data.</text>
</comment>
<sequence length="116" mass="12895">MKNLIIHSIPVAASMIWLEVECGTLNPLSLKGPDFLKFYSILFLGFYASVVVLKLLNETISKTTLYGIMLIFVLGVVKLTRGIILGKPVGFLFLILILEGIVGLFLMSQYGKKKMK</sequence>
<organism evidence="2 3">
    <name type="scientific">Chryseobacterium pennipullorum</name>
    <dbReference type="NCBI Taxonomy" id="2258963"/>
    <lineage>
        <taxon>Bacteria</taxon>
        <taxon>Pseudomonadati</taxon>
        <taxon>Bacteroidota</taxon>
        <taxon>Flavobacteriia</taxon>
        <taxon>Flavobacteriales</taxon>
        <taxon>Weeksellaceae</taxon>
        <taxon>Chryseobacterium group</taxon>
        <taxon>Chryseobacterium</taxon>
    </lineage>
</organism>
<feature type="transmembrane region" description="Helical" evidence="1">
    <location>
        <begin position="38"/>
        <end position="56"/>
    </location>
</feature>
<evidence type="ECO:0008006" key="4">
    <source>
        <dbReference type="Google" id="ProtNLM"/>
    </source>
</evidence>
<keyword evidence="1" id="KW-1133">Transmembrane helix</keyword>
<name>A0A3D9AK72_9FLAO</name>
<dbReference type="EMBL" id="QNVV01000035">
    <property type="protein sequence ID" value="REC41743.1"/>
    <property type="molecule type" value="Genomic_DNA"/>
</dbReference>
<protein>
    <recommendedName>
        <fullName evidence="4">DUF4345 domain-containing protein</fullName>
    </recommendedName>
</protein>